<organism evidence="3">
    <name type="scientific">Harpegnathos saltator</name>
    <name type="common">Jerdon's jumping ant</name>
    <dbReference type="NCBI Taxonomy" id="610380"/>
    <lineage>
        <taxon>Eukaryota</taxon>
        <taxon>Metazoa</taxon>
        <taxon>Ecdysozoa</taxon>
        <taxon>Arthropoda</taxon>
        <taxon>Hexapoda</taxon>
        <taxon>Insecta</taxon>
        <taxon>Pterygota</taxon>
        <taxon>Neoptera</taxon>
        <taxon>Endopterygota</taxon>
        <taxon>Hymenoptera</taxon>
        <taxon>Apocrita</taxon>
        <taxon>Aculeata</taxon>
        <taxon>Formicoidea</taxon>
        <taxon>Formicidae</taxon>
        <taxon>Ponerinae</taxon>
        <taxon>Ponerini</taxon>
        <taxon>Harpegnathos</taxon>
    </lineage>
</organism>
<feature type="non-terminal residue" evidence="2">
    <location>
        <position position="60"/>
    </location>
</feature>
<dbReference type="Proteomes" id="UP000008237">
    <property type="component" value="Unassembled WGS sequence"/>
</dbReference>
<dbReference type="OrthoDB" id="5575722at2759"/>
<protein>
    <recommendedName>
        <fullName evidence="1">HAUS augmin-like complex subunit 6 N-terminal domain-containing protein</fullName>
    </recommendedName>
</protein>
<gene>
    <name evidence="2" type="ORF">EAI_01927</name>
</gene>
<accession>E2BNI9</accession>
<evidence type="ECO:0000259" key="1">
    <source>
        <dbReference type="Pfam" id="PF14661"/>
    </source>
</evidence>
<dbReference type="Pfam" id="PF14661">
    <property type="entry name" value="HAUS6_N"/>
    <property type="match status" value="1"/>
</dbReference>
<dbReference type="InParanoid" id="E2BNI9"/>
<name>E2BNI9_HARSA</name>
<dbReference type="EMBL" id="GL449414">
    <property type="protein sequence ID" value="EFN82768.1"/>
    <property type="molecule type" value="Genomic_DNA"/>
</dbReference>
<dbReference type="STRING" id="610380.E2BNI9"/>
<sequence length="60" mass="7107">MFDKPNTVGFLHVSHYLSTIYDAKLFKRMVKWPLLCKKDEVVYRNGMKNFLSVLSRDNPD</sequence>
<reference evidence="2 3" key="1">
    <citation type="journal article" date="2010" name="Science">
        <title>Genomic comparison of the ants Camponotus floridanus and Harpegnathos saltator.</title>
        <authorList>
            <person name="Bonasio R."/>
            <person name="Zhang G."/>
            <person name="Ye C."/>
            <person name="Mutti N.S."/>
            <person name="Fang X."/>
            <person name="Qin N."/>
            <person name="Donahue G."/>
            <person name="Yang P."/>
            <person name="Li Q."/>
            <person name="Li C."/>
            <person name="Zhang P."/>
            <person name="Huang Z."/>
            <person name="Berger S.L."/>
            <person name="Reinberg D."/>
            <person name="Wang J."/>
            <person name="Liebig J."/>
        </authorList>
    </citation>
    <scope>NUCLEOTIDE SEQUENCE [LARGE SCALE GENOMIC DNA]</scope>
    <source>
        <strain evidence="2 3">R22 G/1</strain>
    </source>
</reference>
<feature type="domain" description="HAUS augmin-like complex subunit 6 N-terminal" evidence="1">
    <location>
        <begin position="1"/>
        <end position="57"/>
    </location>
</feature>
<dbReference type="AlphaFoldDB" id="E2BNI9"/>
<evidence type="ECO:0000313" key="3">
    <source>
        <dbReference type="Proteomes" id="UP000008237"/>
    </source>
</evidence>
<keyword evidence="3" id="KW-1185">Reference proteome</keyword>
<dbReference type="InterPro" id="IPR028163">
    <property type="entry name" value="HAUS_6_N"/>
</dbReference>
<proteinExistence type="predicted"/>
<evidence type="ECO:0000313" key="2">
    <source>
        <dbReference type="EMBL" id="EFN82768.1"/>
    </source>
</evidence>